<proteinExistence type="predicted"/>
<reference evidence="2 3" key="1">
    <citation type="journal article" date="2018" name="PLoS Genet.">
        <title>Population sequencing reveals clonal diversity and ancestral inbreeding in the grapevine cultivar Chardonnay.</title>
        <authorList>
            <person name="Roach M.J."/>
            <person name="Johnson D.L."/>
            <person name="Bohlmann J."/>
            <person name="van Vuuren H.J."/>
            <person name="Jones S.J."/>
            <person name="Pretorius I.S."/>
            <person name="Schmidt S.A."/>
            <person name="Borneman A.R."/>
        </authorList>
    </citation>
    <scope>NUCLEOTIDE SEQUENCE [LARGE SCALE GENOMIC DNA]</scope>
    <source>
        <strain evidence="3">cv. Chardonnay</strain>
        <tissue evidence="2">Leaf</tissue>
    </source>
</reference>
<evidence type="ECO:0000313" key="2">
    <source>
        <dbReference type="EMBL" id="RVW33429.1"/>
    </source>
</evidence>
<sequence>MKGEESSSKAEQGSKTKEAEHQFQGAKIFAHLISRCENFAHPKTKVCENFAHHCSRCENFAHLILRCEIISKGAIFAHQFQGAKFADQGAKISHVQKLKGLSRAQLKPLESRTPTSLHFGHGEDQRRPFRLPILTDTSTTASRHGSRASPLFRPRPFPHLRGKSFSAPIPHRRPPGPCATRIRPRACFSAPCEEDQVLGSWRAIPRTSARASYRGTSDSSDMPPEAIIRRPMIAGPPIEGNWIAEIDLPFRDLFDIEALRQQPELRDSFRLLQRYHMESFHS</sequence>
<name>A0A438DDD1_VITVI</name>
<feature type="region of interest" description="Disordered" evidence="1">
    <location>
        <begin position="1"/>
        <end position="20"/>
    </location>
</feature>
<accession>A0A438DDD1</accession>
<evidence type="ECO:0000313" key="3">
    <source>
        <dbReference type="Proteomes" id="UP000288805"/>
    </source>
</evidence>
<gene>
    <name evidence="2" type="ORF">CK203_098863</name>
</gene>
<evidence type="ECO:0000256" key="1">
    <source>
        <dbReference type="SAM" id="MobiDB-lite"/>
    </source>
</evidence>
<comment type="caution">
    <text evidence="2">The sequence shown here is derived from an EMBL/GenBank/DDBJ whole genome shotgun (WGS) entry which is preliminary data.</text>
</comment>
<organism evidence="2 3">
    <name type="scientific">Vitis vinifera</name>
    <name type="common">Grape</name>
    <dbReference type="NCBI Taxonomy" id="29760"/>
    <lineage>
        <taxon>Eukaryota</taxon>
        <taxon>Viridiplantae</taxon>
        <taxon>Streptophyta</taxon>
        <taxon>Embryophyta</taxon>
        <taxon>Tracheophyta</taxon>
        <taxon>Spermatophyta</taxon>
        <taxon>Magnoliopsida</taxon>
        <taxon>eudicotyledons</taxon>
        <taxon>Gunneridae</taxon>
        <taxon>Pentapetalae</taxon>
        <taxon>rosids</taxon>
        <taxon>Vitales</taxon>
        <taxon>Vitaceae</taxon>
        <taxon>Viteae</taxon>
        <taxon>Vitis</taxon>
    </lineage>
</organism>
<dbReference type="Proteomes" id="UP000288805">
    <property type="component" value="Unassembled WGS sequence"/>
</dbReference>
<dbReference type="EMBL" id="QGNW01001679">
    <property type="protein sequence ID" value="RVW33429.1"/>
    <property type="molecule type" value="Genomic_DNA"/>
</dbReference>
<dbReference type="AlphaFoldDB" id="A0A438DDD1"/>
<protein>
    <submittedName>
        <fullName evidence="2">Uncharacterized protein</fullName>
    </submittedName>
</protein>